<comment type="similarity">
    <text evidence="3">Belongs to the transposase IS3/IS150/IS904 family.</text>
</comment>
<dbReference type="SUPFAM" id="SSF53098">
    <property type="entry name" value="Ribonuclease H-like"/>
    <property type="match status" value="1"/>
</dbReference>
<dbReference type="Pfam" id="PF13276">
    <property type="entry name" value="HTH_21"/>
    <property type="match status" value="1"/>
</dbReference>
<dbReference type="Gene3D" id="3.30.420.10">
    <property type="entry name" value="Ribonuclease H-like superfamily/Ribonuclease H"/>
    <property type="match status" value="1"/>
</dbReference>
<organism evidence="6 7">
    <name type="scientific">Mycolicibacterium sarraceniae</name>
    <dbReference type="NCBI Taxonomy" id="1534348"/>
    <lineage>
        <taxon>Bacteria</taxon>
        <taxon>Bacillati</taxon>
        <taxon>Actinomycetota</taxon>
        <taxon>Actinomycetes</taxon>
        <taxon>Mycobacteriales</taxon>
        <taxon>Mycobacteriaceae</taxon>
        <taxon>Mycolicibacterium</taxon>
    </lineage>
</organism>
<keyword evidence="1" id="KW-0238">DNA-binding</keyword>
<protein>
    <recommendedName>
        <fullName evidence="5">Integrase catalytic domain-containing protein</fullName>
    </recommendedName>
</protein>
<dbReference type="InterPro" id="IPR050900">
    <property type="entry name" value="Transposase_IS3/IS150/IS904"/>
</dbReference>
<name>A0A7I7SQ31_9MYCO</name>
<sequence length="327" mass="36220">MSVARFIADQRTKYRVPHAFTCVLLGVSVSWFYKWIARAGNADGLHTDTDRCRARLDAAVASAFTAARGLHGSPRLIADLRDLGWEVSEKTVADSMRRQGLVARRIKRRNGLTNQDKTAPKFPDLVKRDFTAAAPNLKWVGDMTEIPTECGQKLYLATVIDLYSRRLLGAAMGLHPDAELACAAITMAVAARGGRQAIWRDEESERVIFHTDRGSTYTAKAFTTLCRTVGIRQSMGRVGSIMPPRRRFSPRWNGKCCPAIISVIPFMRRRWLSTGAIPSTITNAGTVPPTGYRPSTMRSGNPRPSRKRHRKPSTISGEPQEVVAVAQ</sequence>
<dbReference type="AlphaFoldDB" id="A0A7I7SQ31"/>
<dbReference type="InterPro" id="IPR012337">
    <property type="entry name" value="RNaseH-like_sf"/>
</dbReference>
<dbReference type="Pfam" id="PF00665">
    <property type="entry name" value="rve"/>
    <property type="match status" value="1"/>
</dbReference>
<dbReference type="Proteomes" id="UP000466445">
    <property type="component" value="Chromosome"/>
</dbReference>
<evidence type="ECO:0000256" key="4">
    <source>
        <dbReference type="SAM" id="MobiDB-lite"/>
    </source>
</evidence>
<feature type="region of interest" description="Disordered" evidence="4">
    <location>
        <begin position="282"/>
        <end position="327"/>
    </location>
</feature>
<gene>
    <name evidence="6" type="ORF">MSAR_16470</name>
</gene>
<dbReference type="InterPro" id="IPR036397">
    <property type="entry name" value="RNaseH_sf"/>
</dbReference>
<evidence type="ECO:0000313" key="7">
    <source>
        <dbReference type="Proteomes" id="UP000466445"/>
    </source>
</evidence>
<evidence type="ECO:0000256" key="3">
    <source>
        <dbReference type="ARBA" id="ARBA00043964"/>
    </source>
</evidence>
<evidence type="ECO:0000313" key="6">
    <source>
        <dbReference type="EMBL" id="BBY58511.1"/>
    </source>
</evidence>
<dbReference type="NCBIfam" id="NF033516">
    <property type="entry name" value="transpos_IS3"/>
    <property type="match status" value="1"/>
</dbReference>
<evidence type="ECO:0000256" key="2">
    <source>
        <dbReference type="ARBA" id="ARBA00037276"/>
    </source>
</evidence>
<dbReference type="PANTHER" id="PTHR46889">
    <property type="entry name" value="TRANSPOSASE INSF FOR INSERTION SEQUENCE IS3B-RELATED"/>
    <property type="match status" value="1"/>
</dbReference>
<dbReference type="GO" id="GO:0003677">
    <property type="term" value="F:DNA binding"/>
    <property type="evidence" value="ECO:0007669"/>
    <property type="project" value="UniProtKB-KW"/>
</dbReference>
<keyword evidence="7" id="KW-1185">Reference proteome</keyword>
<feature type="domain" description="Integrase catalytic" evidence="5">
    <location>
        <begin position="131"/>
        <end position="237"/>
    </location>
</feature>
<proteinExistence type="inferred from homology"/>
<accession>A0A7I7SQ31</accession>
<evidence type="ECO:0000259" key="5">
    <source>
        <dbReference type="PROSITE" id="PS50994"/>
    </source>
</evidence>
<comment type="function">
    <text evidence="2">Involved in the transposition of the insertion sequence IS3.</text>
</comment>
<dbReference type="InterPro" id="IPR025948">
    <property type="entry name" value="HTH-like_dom"/>
</dbReference>
<dbReference type="GO" id="GO:0015074">
    <property type="term" value="P:DNA integration"/>
    <property type="evidence" value="ECO:0007669"/>
    <property type="project" value="InterPro"/>
</dbReference>
<reference evidence="6 7" key="1">
    <citation type="journal article" date="2019" name="Emerg. Microbes Infect.">
        <title>Comprehensive subspecies identification of 175 nontuberculous mycobacteria species based on 7547 genomic profiles.</title>
        <authorList>
            <person name="Matsumoto Y."/>
            <person name="Kinjo T."/>
            <person name="Motooka D."/>
            <person name="Nabeya D."/>
            <person name="Jung N."/>
            <person name="Uechi K."/>
            <person name="Horii T."/>
            <person name="Iida T."/>
            <person name="Fujita J."/>
            <person name="Nakamura S."/>
        </authorList>
    </citation>
    <scope>NUCLEOTIDE SEQUENCE [LARGE SCALE GENOMIC DNA]</scope>
    <source>
        <strain evidence="6 7">JCM 30395</strain>
    </source>
</reference>
<dbReference type="InterPro" id="IPR048020">
    <property type="entry name" value="Transpos_IS3"/>
</dbReference>
<dbReference type="EMBL" id="AP022595">
    <property type="protein sequence ID" value="BBY58511.1"/>
    <property type="molecule type" value="Genomic_DNA"/>
</dbReference>
<dbReference type="KEGG" id="msar:MSAR_16470"/>
<dbReference type="PANTHER" id="PTHR46889:SF6">
    <property type="entry name" value="TRANSPOSASE INSF FOR INSERTION SEQUENCE IS3B"/>
    <property type="match status" value="1"/>
</dbReference>
<dbReference type="InterPro" id="IPR001584">
    <property type="entry name" value="Integrase_cat-core"/>
</dbReference>
<evidence type="ECO:0000256" key="1">
    <source>
        <dbReference type="ARBA" id="ARBA00023125"/>
    </source>
</evidence>
<dbReference type="PROSITE" id="PS50994">
    <property type="entry name" value="INTEGRASE"/>
    <property type="match status" value="1"/>
</dbReference>